<keyword evidence="2" id="KW-1133">Transmembrane helix</keyword>
<reference evidence="4" key="1">
    <citation type="submission" date="2022-11" db="UniProtKB">
        <authorList>
            <consortium name="WormBaseParasite"/>
        </authorList>
    </citation>
    <scope>IDENTIFICATION</scope>
</reference>
<accession>A0A915KV12</accession>
<keyword evidence="2" id="KW-0812">Transmembrane</keyword>
<evidence type="ECO:0000256" key="1">
    <source>
        <dbReference type="SAM" id="MobiDB-lite"/>
    </source>
</evidence>
<evidence type="ECO:0000313" key="4">
    <source>
        <dbReference type="WBParaSite" id="nRc.2.0.1.t41409-RA"/>
    </source>
</evidence>
<dbReference type="WBParaSite" id="nRc.2.0.1.t41409-RA">
    <property type="protein sequence ID" value="nRc.2.0.1.t41409-RA"/>
    <property type="gene ID" value="nRc.2.0.1.g41409"/>
</dbReference>
<name>A0A915KV12_ROMCU</name>
<protein>
    <submittedName>
        <fullName evidence="4">Major facilitator superfamily (MFS) profile domain-containing protein</fullName>
    </submittedName>
</protein>
<dbReference type="InterPro" id="IPR036259">
    <property type="entry name" value="MFS_trans_sf"/>
</dbReference>
<sequence length="209" mass="23707">MKPKNEQEDLLPNETKVKTPGPTSPNLEQYLGCGCYQFYHLILCQFVLLAQANNMTFMVFGKIVPKLECSNDSAAITVENWTQLANNQCAKYVTCKNVTVNSIYRSLVQEFMLICDDKLIFICLTVQMIGVILGAQIGGQLSDWYGRKWFMLICDDKLIFICLTVQMIGVILGAQIGGQLSDWYGRKWIIISTKVHSLFIYKRAPKCKP</sequence>
<dbReference type="SUPFAM" id="SSF103473">
    <property type="entry name" value="MFS general substrate transporter"/>
    <property type="match status" value="1"/>
</dbReference>
<proteinExistence type="predicted"/>
<evidence type="ECO:0000313" key="3">
    <source>
        <dbReference type="Proteomes" id="UP000887565"/>
    </source>
</evidence>
<dbReference type="AlphaFoldDB" id="A0A915KV12"/>
<feature type="transmembrane region" description="Helical" evidence="2">
    <location>
        <begin position="119"/>
        <end position="138"/>
    </location>
</feature>
<keyword evidence="3" id="KW-1185">Reference proteome</keyword>
<evidence type="ECO:0000256" key="2">
    <source>
        <dbReference type="SAM" id="Phobius"/>
    </source>
</evidence>
<feature type="transmembrane region" description="Helical" evidence="2">
    <location>
        <begin position="158"/>
        <end position="177"/>
    </location>
</feature>
<feature type="region of interest" description="Disordered" evidence="1">
    <location>
        <begin position="1"/>
        <end position="22"/>
    </location>
</feature>
<organism evidence="3 4">
    <name type="scientific">Romanomermis culicivorax</name>
    <name type="common">Nematode worm</name>
    <dbReference type="NCBI Taxonomy" id="13658"/>
    <lineage>
        <taxon>Eukaryota</taxon>
        <taxon>Metazoa</taxon>
        <taxon>Ecdysozoa</taxon>
        <taxon>Nematoda</taxon>
        <taxon>Enoplea</taxon>
        <taxon>Dorylaimia</taxon>
        <taxon>Mermithida</taxon>
        <taxon>Mermithoidea</taxon>
        <taxon>Mermithidae</taxon>
        <taxon>Romanomermis</taxon>
    </lineage>
</organism>
<dbReference type="Proteomes" id="UP000887565">
    <property type="component" value="Unplaced"/>
</dbReference>
<keyword evidence="2" id="KW-0472">Membrane</keyword>